<dbReference type="SMART" id="SM00355">
    <property type="entry name" value="ZnF_C2H2"/>
    <property type="match status" value="2"/>
</dbReference>
<dbReference type="STRING" id="1555241.A0A4P9XEJ3"/>
<feature type="domain" description="C2H2-type" evidence="8">
    <location>
        <begin position="24"/>
        <end position="52"/>
    </location>
</feature>
<dbReference type="GO" id="GO:0000981">
    <property type="term" value="F:DNA-binding transcription factor activity, RNA polymerase II-specific"/>
    <property type="evidence" value="ECO:0007669"/>
    <property type="project" value="TreeGrafter"/>
</dbReference>
<dbReference type="Pfam" id="PF00096">
    <property type="entry name" value="zf-C2H2"/>
    <property type="match status" value="2"/>
</dbReference>
<keyword evidence="3" id="KW-0677">Repeat</keyword>
<dbReference type="Proteomes" id="UP000274922">
    <property type="component" value="Unassembled WGS sequence"/>
</dbReference>
<feature type="domain" description="C2H2-type" evidence="8">
    <location>
        <begin position="53"/>
        <end position="72"/>
    </location>
</feature>
<accession>A0A4P9XEJ3</accession>
<evidence type="ECO:0000256" key="7">
    <source>
        <dbReference type="PROSITE-ProRule" id="PRU00042"/>
    </source>
</evidence>
<evidence type="ECO:0000259" key="8">
    <source>
        <dbReference type="PROSITE" id="PS50157"/>
    </source>
</evidence>
<dbReference type="PANTHER" id="PTHR24388">
    <property type="entry name" value="ZINC FINGER PROTEIN"/>
    <property type="match status" value="1"/>
</dbReference>
<dbReference type="Gene3D" id="3.30.160.60">
    <property type="entry name" value="Classic Zinc Finger"/>
    <property type="match status" value="2"/>
</dbReference>
<dbReference type="GO" id="GO:0000978">
    <property type="term" value="F:RNA polymerase II cis-regulatory region sequence-specific DNA binding"/>
    <property type="evidence" value="ECO:0007669"/>
    <property type="project" value="TreeGrafter"/>
</dbReference>
<evidence type="ECO:0000256" key="6">
    <source>
        <dbReference type="ARBA" id="ARBA00023242"/>
    </source>
</evidence>
<evidence type="ECO:0000256" key="4">
    <source>
        <dbReference type="ARBA" id="ARBA00022771"/>
    </source>
</evidence>
<keyword evidence="10" id="KW-1185">Reference proteome</keyword>
<sequence length="72" mass="8457">CDAAFHHLYRLKSHMICHTTVKNHVCPLCAAAFARKHDLSRHMRALHSGRRPFSCPLCRRGFNRLDDLERHH</sequence>
<evidence type="ECO:0000256" key="3">
    <source>
        <dbReference type="ARBA" id="ARBA00022737"/>
    </source>
</evidence>
<dbReference type="InterPro" id="IPR013087">
    <property type="entry name" value="Znf_C2H2_type"/>
</dbReference>
<protein>
    <recommendedName>
        <fullName evidence="8">C2H2-type domain-containing protein</fullName>
    </recommendedName>
</protein>
<keyword evidence="4 7" id="KW-0863">Zinc-finger</keyword>
<keyword evidence="2" id="KW-0479">Metal-binding</keyword>
<reference evidence="10" key="1">
    <citation type="journal article" date="2018" name="Nat. Microbiol.">
        <title>Leveraging single-cell genomics to expand the fungal tree of life.</title>
        <authorList>
            <person name="Ahrendt S.R."/>
            <person name="Quandt C.A."/>
            <person name="Ciobanu D."/>
            <person name="Clum A."/>
            <person name="Salamov A."/>
            <person name="Andreopoulos B."/>
            <person name="Cheng J.F."/>
            <person name="Woyke T."/>
            <person name="Pelin A."/>
            <person name="Henrissat B."/>
            <person name="Reynolds N.K."/>
            <person name="Benny G.L."/>
            <person name="Smith M.E."/>
            <person name="James T.Y."/>
            <person name="Grigoriev I.V."/>
        </authorList>
    </citation>
    <scope>NUCLEOTIDE SEQUENCE [LARGE SCALE GENOMIC DNA]</scope>
    <source>
        <strain evidence="10">ATCC 52028</strain>
    </source>
</reference>
<evidence type="ECO:0000256" key="2">
    <source>
        <dbReference type="ARBA" id="ARBA00022723"/>
    </source>
</evidence>
<dbReference type="PROSITE" id="PS50157">
    <property type="entry name" value="ZINC_FINGER_C2H2_2"/>
    <property type="match status" value="2"/>
</dbReference>
<dbReference type="GO" id="GO:0008270">
    <property type="term" value="F:zinc ion binding"/>
    <property type="evidence" value="ECO:0007669"/>
    <property type="project" value="UniProtKB-KW"/>
</dbReference>
<organism evidence="9 10">
    <name type="scientific">Caulochytrium protostelioides</name>
    <dbReference type="NCBI Taxonomy" id="1555241"/>
    <lineage>
        <taxon>Eukaryota</taxon>
        <taxon>Fungi</taxon>
        <taxon>Fungi incertae sedis</taxon>
        <taxon>Chytridiomycota</taxon>
        <taxon>Chytridiomycota incertae sedis</taxon>
        <taxon>Chytridiomycetes</taxon>
        <taxon>Caulochytriales</taxon>
        <taxon>Caulochytriaceae</taxon>
        <taxon>Caulochytrium</taxon>
    </lineage>
</organism>
<evidence type="ECO:0000256" key="1">
    <source>
        <dbReference type="ARBA" id="ARBA00004123"/>
    </source>
</evidence>
<dbReference type="PANTHER" id="PTHR24388:SF54">
    <property type="entry name" value="PROTEIN ESCARGOT"/>
    <property type="match status" value="1"/>
</dbReference>
<keyword evidence="5" id="KW-0862">Zinc</keyword>
<feature type="non-terminal residue" evidence="9">
    <location>
        <position position="1"/>
    </location>
</feature>
<comment type="subcellular location">
    <subcellularLocation>
        <location evidence="1">Nucleus</location>
    </subcellularLocation>
</comment>
<dbReference type="AlphaFoldDB" id="A0A4P9XEJ3"/>
<gene>
    <name evidence="9" type="ORF">CXG81DRAFT_4636</name>
</gene>
<dbReference type="SUPFAM" id="SSF57667">
    <property type="entry name" value="beta-beta-alpha zinc fingers"/>
    <property type="match status" value="1"/>
</dbReference>
<evidence type="ECO:0000313" key="9">
    <source>
        <dbReference type="EMBL" id="RKP03938.1"/>
    </source>
</evidence>
<dbReference type="GO" id="GO:0005634">
    <property type="term" value="C:nucleus"/>
    <property type="evidence" value="ECO:0007669"/>
    <property type="project" value="UniProtKB-SubCell"/>
</dbReference>
<name>A0A4P9XEJ3_9FUNG</name>
<evidence type="ECO:0000313" key="10">
    <source>
        <dbReference type="Proteomes" id="UP000274922"/>
    </source>
</evidence>
<dbReference type="OrthoDB" id="8922241at2759"/>
<dbReference type="InterPro" id="IPR036236">
    <property type="entry name" value="Znf_C2H2_sf"/>
</dbReference>
<proteinExistence type="predicted"/>
<dbReference type="EMBL" id="ML014116">
    <property type="protein sequence ID" value="RKP03938.1"/>
    <property type="molecule type" value="Genomic_DNA"/>
</dbReference>
<evidence type="ECO:0000256" key="5">
    <source>
        <dbReference type="ARBA" id="ARBA00022833"/>
    </source>
</evidence>
<dbReference type="PROSITE" id="PS00028">
    <property type="entry name" value="ZINC_FINGER_C2H2_1"/>
    <property type="match status" value="1"/>
</dbReference>
<dbReference type="InterPro" id="IPR050527">
    <property type="entry name" value="Snail/Krueppel_Znf"/>
</dbReference>
<feature type="non-terminal residue" evidence="9">
    <location>
        <position position="72"/>
    </location>
</feature>
<keyword evidence="6" id="KW-0539">Nucleus</keyword>